<evidence type="ECO:0000256" key="4">
    <source>
        <dbReference type="ARBA" id="ARBA00023163"/>
    </source>
</evidence>
<dbReference type="PROSITE" id="PS51755">
    <property type="entry name" value="OMPR_PHOB"/>
    <property type="match status" value="1"/>
</dbReference>
<feature type="DNA-binding region" description="OmpR/PhoB-type" evidence="5">
    <location>
        <begin position="17"/>
        <end position="121"/>
    </location>
</feature>
<evidence type="ECO:0000256" key="1">
    <source>
        <dbReference type="ARBA" id="ARBA00005820"/>
    </source>
</evidence>
<comment type="caution">
    <text evidence="7">The sequence shown here is derived from an EMBL/GenBank/DDBJ whole genome shotgun (WGS) entry which is preliminary data.</text>
</comment>
<dbReference type="GO" id="GO:0003677">
    <property type="term" value="F:DNA binding"/>
    <property type="evidence" value="ECO:0007669"/>
    <property type="project" value="UniProtKB-UniRule"/>
</dbReference>
<keyword evidence="3 5" id="KW-0238">DNA-binding</keyword>
<evidence type="ECO:0000256" key="3">
    <source>
        <dbReference type="ARBA" id="ARBA00023125"/>
    </source>
</evidence>
<dbReference type="RefSeq" id="WP_167993507.1">
    <property type="nucleotide sequence ID" value="NZ_JAATJL010000001.1"/>
</dbReference>
<dbReference type="SMART" id="SM01043">
    <property type="entry name" value="BTAD"/>
    <property type="match status" value="1"/>
</dbReference>
<dbReference type="Proteomes" id="UP000547458">
    <property type="component" value="Unassembled WGS sequence"/>
</dbReference>
<dbReference type="GO" id="GO:0006355">
    <property type="term" value="P:regulation of DNA-templated transcription"/>
    <property type="evidence" value="ECO:0007669"/>
    <property type="project" value="InterPro"/>
</dbReference>
<evidence type="ECO:0000259" key="6">
    <source>
        <dbReference type="PROSITE" id="PS51755"/>
    </source>
</evidence>
<evidence type="ECO:0000256" key="5">
    <source>
        <dbReference type="PROSITE-ProRule" id="PRU01091"/>
    </source>
</evidence>
<dbReference type="InterPro" id="IPR011990">
    <property type="entry name" value="TPR-like_helical_dom_sf"/>
</dbReference>
<dbReference type="Pfam" id="PF00486">
    <property type="entry name" value="Trans_reg_C"/>
    <property type="match status" value="1"/>
</dbReference>
<dbReference type="InterPro" id="IPR036388">
    <property type="entry name" value="WH-like_DNA-bd_sf"/>
</dbReference>
<evidence type="ECO:0000313" key="8">
    <source>
        <dbReference type="Proteomes" id="UP000547458"/>
    </source>
</evidence>
<sequence length="329" mass="35367">MLQSDAFSPAHSGSQPAPAIPQNHLTINLIGALQIRRGDTVLDARALGGPKPRQILEILLLNLGTPVSKDRLIELLWGGRPPAEALPTLESYVSVLRRNLQPGSGKAGPLRTTTGGYVMDRTLVDLDLNRFEQLIRQAQHSSGSDALNKLRTALSLATAPLLGDELLPAWAEDERELHATRVLDATILAAETAAGIGKAEESIELAQRALKSDPLNERAWLCLILGLEQAGRHAEGLQSYERCRRAMDRELGCAPGPGLKAAYARLLQTTADGEGELSDVLSALLMLHSQLSRQATFATQPLATPNVRQALREAGNVINSFIVRAMSAA</sequence>
<dbReference type="PANTHER" id="PTHR35807">
    <property type="entry name" value="TRANSCRIPTIONAL REGULATOR REDD-RELATED"/>
    <property type="match status" value="1"/>
</dbReference>
<dbReference type="Pfam" id="PF03704">
    <property type="entry name" value="BTAD"/>
    <property type="match status" value="1"/>
</dbReference>
<feature type="domain" description="OmpR/PhoB-type" evidence="6">
    <location>
        <begin position="17"/>
        <end position="121"/>
    </location>
</feature>
<dbReference type="SUPFAM" id="SSF46894">
    <property type="entry name" value="C-terminal effector domain of the bipartite response regulators"/>
    <property type="match status" value="1"/>
</dbReference>
<protein>
    <submittedName>
        <fullName evidence="7">DNA-binding SARP family transcriptional activator</fullName>
    </submittedName>
</protein>
<proteinExistence type="inferred from homology"/>
<reference evidence="7 8" key="1">
    <citation type="submission" date="2020-03" db="EMBL/GenBank/DDBJ databases">
        <title>Sequencing the genomes of 1000 actinobacteria strains.</title>
        <authorList>
            <person name="Klenk H.-P."/>
        </authorList>
    </citation>
    <scope>NUCLEOTIDE SEQUENCE [LARGE SCALE GENOMIC DNA]</scope>
    <source>
        <strain evidence="7 8">DSM 16403</strain>
    </source>
</reference>
<keyword evidence="4" id="KW-0804">Transcription</keyword>
<dbReference type="InterPro" id="IPR001867">
    <property type="entry name" value="OmpR/PhoB-type_DNA-bd"/>
</dbReference>
<dbReference type="InterPro" id="IPR016032">
    <property type="entry name" value="Sig_transdc_resp-reg_C-effctor"/>
</dbReference>
<keyword evidence="8" id="KW-1185">Reference proteome</keyword>
<evidence type="ECO:0000256" key="2">
    <source>
        <dbReference type="ARBA" id="ARBA00023015"/>
    </source>
</evidence>
<dbReference type="GO" id="GO:0000160">
    <property type="term" value="P:phosphorelay signal transduction system"/>
    <property type="evidence" value="ECO:0007669"/>
    <property type="project" value="InterPro"/>
</dbReference>
<accession>A0A846RM97</accession>
<gene>
    <name evidence="7" type="ORF">BJ994_001816</name>
</gene>
<dbReference type="Gene3D" id="1.25.40.10">
    <property type="entry name" value="Tetratricopeptide repeat domain"/>
    <property type="match status" value="1"/>
</dbReference>
<organism evidence="7 8">
    <name type="scientific">Arthrobacter pigmenti</name>
    <dbReference type="NCBI Taxonomy" id="271432"/>
    <lineage>
        <taxon>Bacteria</taxon>
        <taxon>Bacillati</taxon>
        <taxon>Actinomycetota</taxon>
        <taxon>Actinomycetes</taxon>
        <taxon>Micrococcales</taxon>
        <taxon>Micrococcaceae</taxon>
        <taxon>Arthrobacter</taxon>
    </lineage>
</organism>
<name>A0A846RM97_9MICC</name>
<dbReference type="InterPro" id="IPR051677">
    <property type="entry name" value="AfsR-DnrI-RedD_regulator"/>
</dbReference>
<keyword evidence="2" id="KW-0805">Transcription regulation</keyword>
<evidence type="ECO:0000313" key="7">
    <source>
        <dbReference type="EMBL" id="NJC22740.1"/>
    </source>
</evidence>
<dbReference type="SMART" id="SM00862">
    <property type="entry name" value="Trans_reg_C"/>
    <property type="match status" value="1"/>
</dbReference>
<comment type="similarity">
    <text evidence="1">Belongs to the AfsR/DnrI/RedD regulatory family.</text>
</comment>
<dbReference type="AlphaFoldDB" id="A0A846RM97"/>
<dbReference type="EMBL" id="JAATJL010000001">
    <property type="protein sequence ID" value="NJC22740.1"/>
    <property type="molecule type" value="Genomic_DNA"/>
</dbReference>
<dbReference type="SUPFAM" id="SSF48452">
    <property type="entry name" value="TPR-like"/>
    <property type="match status" value="1"/>
</dbReference>
<dbReference type="InterPro" id="IPR005158">
    <property type="entry name" value="BTAD"/>
</dbReference>
<dbReference type="PANTHER" id="PTHR35807:SF1">
    <property type="entry name" value="TRANSCRIPTIONAL REGULATOR REDD"/>
    <property type="match status" value="1"/>
</dbReference>
<dbReference type="Gene3D" id="1.10.10.10">
    <property type="entry name" value="Winged helix-like DNA-binding domain superfamily/Winged helix DNA-binding domain"/>
    <property type="match status" value="1"/>
</dbReference>